<feature type="binding site" evidence="6 7">
    <location>
        <position position="82"/>
    </location>
    <ligand>
        <name>S-adenosyl-L-methionine</name>
        <dbReference type="ChEBI" id="CHEBI:59789"/>
    </ligand>
</feature>
<dbReference type="PANTHER" id="PTHR42971:SF1">
    <property type="entry name" value="TRNA (CYTIDINE(34)-2'-O)-METHYLTRANSFERASE"/>
    <property type="match status" value="1"/>
</dbReference>
<dbReference type="HAMAP" id="MF_01885">
    <property type="entry name" value="tRNA_methyltr_TrmL"/>
    <property type="match status" value="1"/>
</dbReference>
<evidence type="ECO:0000256" key="5">
    <source>
        <dbReference type="ARBA" id="ARBA00022694"/>
    </source>
</evidence>
<dbReference type="GO" id="GO:0141102">
    <property type="term" value="F:tRNA (5-carboxymethylaminomethyluridine(34)-2'-O)-methyltransferase activity"/>
    <property type="evidence" value="ECO:0007669"/>
    <property type="project" value="RHEA"/>
</dbReference>
<dbReference type="GO" id="GO:0003723">
    <property type="term" value="F:RNA binding"/>
    <property type="evidence" value="ECO:0007669"/>
    <property type="project" value="InterPro"/>
</dbReference>
<comment type="catalytic activity">
    <reaction evidence="6">
        <text>cytidine(34) in tRNA + S-adenosyl-L-methionine = 2'-O-methylcytidine(34) in tRNA + S-adenosyl-L-homocysteine + H(+)</text>
        <dbReference type="Rhea" id="RHEA:43084"/>
        <dbReference type="Rhea" id="RHEA-COMP:10331"/>
        <dbReference type="Rhea" id="RHEA-COMP:10332"/>
        <dbReference type="ChEBI" id="CHEBI:15378"/>
        <dbReference type="ChEBI" id="CHEBI:57856"/>
        <dbReference type="ChEBI" id="CHEBI:59789"/>
        <dbReference type="ChEBI" id="CHEBI:74495"/>
        <dbReference type="ChEBI" id="CHEBI:82748"/>
        <dbReference type="EC" id="2.1.1.207"/>
    </reaction>
</comment>
<evidence type="ECO:0000259" key="8">
    <source>
        <dbReference type="Pfam" id="PF00588"/>
    </source>
</evidence>
<reference evidence="9 10" key="1">
    <citation type="submission" date="2017-11" db="EMBL/GenBank/DDBJ databases">
        <title>Draft genome sequence of magnetotactic bacterium Magnetospirillum kuznetsovii LBB-42.</title>
        <authorList>
            <person name="Grouzdev D.S."/>
            <person name="Rysina M.S."/>
            <person name="Baslerov R.V."/>
            <person name="Koziaeva V."/>
        </authorList>
    </citation>
    <scope>NUCLEOTIDE SEQUENCE [LARGE SCALE GENOMIC DNA]</scope>
    <source>
        <strain evidence="9 10">LBB-42</strain>
    </source>
</reference>
<accession>A0A364P465</accession>
<sequence length="164" mass="18084">MEKLRLALYQPDIPQNAGTLLRLSACLGVAVDIIEPCGFVLDERKVRRAGMDYIEHASYVRHSSWEAFARSLAAQGRRLILLTTQGEHRHDRFPFAPGDTIMVGRESAGVPPEVARAAHARIRIPMRTGPRSLNVALAAAIATGEALRRLDGFPCDEEEGELRS</sequence>
<keyword evidence="5 6" id="KW-0819">tRNA processing</keyword>
<dbReference type="Pfam" id="PF00588">
    <property type="entry name" value="SpoU_methylase"/>
    <property type="match status" value="1"/>
</dbReference>
<dbReference type="GO" id="GO:0005737">
    <property type="term" value="C:cytoplasm"/>
    <property type="evidence" value="ECO:0007669"/>
    <property type="project" value="UniProtKB-SubCell"/>
</dbReference>
<dbReference type="InterPro" id="IPR029026">
    <property type="entry name" value="tRNA_m1G_MTases_N"/>
</dbReference>
<evidence type="ECO:0000256" key="7">
    <source>
        <dbReference type="PIRSR" id="PIRSR029256-1"/>
    </source>
</evidence>
<dbReference type="AlphaFoldDB" id="A0A364P465"/>
<comment type="similarity">
    <text evidence="6">Belongs to the class IV-like SAM-binding methyltransferase superfamily. RNA methyltransferase TrmH family. TrmL subfamily.</text>
</comment>
<name>A0A364P465_9PROT</name>
<dbReference type="PANTHER" id="PTHR42971">
    <property type="entry name" value="TRNA (CYTIDINE(34)-2'-O)-METHYLTRANSFERASE"/>
    <property type="match status" value="1"/>
</dbReference>
<feature type="binding site" evidence="6 7">
    <location>
        <position position="104"/>
    </location>
    <ligand>
        <name>S-adenosyl-L-methionine</name>
        <dbReference type="ChEBI" id="CHEBI:59789"/>
    </ligand>
</feature>
<dbReference type="InterPro" id="IPR001537">
    <property type="entry name" value="SpoU_MeTrfase"/>
</dbReference>
<comment type="subunit">
    <text evidence="6">Homodimer.</text>
</comment>
<proteinExistence type="inferred from homology"/>
<dbReference type="Proteomes" id="UP000251075">
    <property type="component" value="Unassembled WGS sequence"/>
</dbReference>
<evidence type="ECO:0000313" key="9">
    <source>
        <dbReference type="EMBL" id="RAU23957.1"/>
    </source>
</evidence>
<evidence type="ECO:0000256" key="1">
    <source>
        <dbReference type="ARBA" id="ARBA00022490"/>
    </source>
</evidence>
<evidence type="ECO:0000256" key="3">
    <source>
        <dbReference type="ARBA" id="ARBA00022679"/>
    </source>
</evidence>
<dbReference type="GO" id="GO:0002130">
    <property type="term" value="P:wobble position ribose methylation"/>
    <property type="evidence" value="ECO:0007669"/>
    <property type="project" value="TreeGrafter"/>
</dbReference>
<keyword evidence="4 6" id="KW-0949">S-adenosyl-L-methionine</keyword>
<dbReference type="InterPro" id="IPR029028">
    <property type="entry name" value="Alpha/beta_knot_MTases"/>
</dbReference>
<organism evidence="9 10">
    <name type="scientific">Paramagnetospirillum kuznetsovii</name>
    <dbReference type="NCBI Taxonomy" id="2053833"/>
    <lineage>
        <taxon>Bacteria</taxon>
        <taxon>Pseudomonadati</taxon>
        <taxon>Pseudomonadota</taxon>
        <taxon>Alphaproteobacteria</taxon>
        <taxon>Rhodospirillales</taxon>
        <taxon>Magnetospirillaceae</taxon>
        <taxon>Paramagnetospirillum</taxon>
    </lineage>
</organism>
<dbReference type="InterPro" id="IPR016914">
    <property type="entry name" value="TrmL"/>
</dbReference>
<keyword evidence="1 6" id="KW-0963">Cytoplasm</keyword>
<keyword evidence="3 6" id="KW-0808">Transferase</keyword>
<dbReference type="PIRSF" id="PIRSF029256">
    <property type="entry name" value="SpoU_TrmH_prd"/>
    <property type="match status" value="1"/>
</dbReference>
<evidence type="ECO:0000313" key="10">
    <source>
        <dbReference type="Proteomes" id="UP000251075"/>
    </source>
</evidence>
<dbReference type="RefSeq" id="WP_112142190.1">
    <property type="nucleotide sequence ID" value="NZ_PGTO01000001.1"/>
</dbReference>
<keyword evidence="10" id="KW-1185">Reference proteome</keyword>
<protein>
    <recommendedName>
        <fullName evidence="6">tRNA (cytidine(34)-2'-O)-methyltransferase</fullName>
        <ecNumber evidence="6">2.1.1.207</ecNumber>
    </recommendedName>
    <alternativeName>
        <fullName evidence="6">tRNA (cytidine/uridine-2'-O-)-methyltransferase TrmL</fullName>
    </alternativeName>
</protein>
<comment type="function">
    <text evidence="6">Methylates the ribose at the nucleotide 34 wobble position in the two leucyl isoacceptors tRNA(Leu)(CmAA) and tRNA(Leu)(cmnm5UmAA). Catalyzes the methyl transfer from S-adenosyl-L-methionine to the 2'-OH of the wobble nucleotide.</text>
</comment>
<comment type="subcellular location">
    <subcellularLocation>
        <location evidence="6">Cytoplasm</location>
    </subcellularLocation>
</comment>
<evidence type="ECO:0000256" key="4">
    <source>
        <dbReference type="ARBA" id="ARBA00022691"/>
    </source>
</evidence>
<dbReference type="EC" id="2.1.1.207" evidence="6"/>
<comment type="catalytic activity">
    <reaction evidence="6">
        <text>5-carboxymethylaminomethyluridine(34) in tRNA(Leu) + S-adenosyl-L-methionine = 5-carboxymethylaminomethyl-2'-O-methyluridine(34) in tRNA(Leu) + S-adenosyl-L-homocysteine + H(+)</text>
        <dbReference type="Rhea" id="RHEA:43088"/>
        <dbReference type="Rhea" id="RHEA-COMP:10333"/>
        <dbReference type="Rhea" id="RHEA-COMP:10334"/>
        <dbReference type="ChEBI" id="CHEBI:15378"/>
        <dbReference type="ChEBI" id="CHEBI:57856"/>
        <dbReference type="ChEBI" id="CHEBI:59789"/>
        <dbReference type="ChEBI" id="CHEBI:74508"/>
        <dbReference type="ChEBI" id="CHEBI:74511"/>
        <dbReference type="EC" id="2.1.1.207"/>
    </reaction>
</comment>
<keyword evidence="2 6" id="KW-0489">Methyltransferase</keyword>
<evidence type="ECO:0000256" key="6">
    <source>
        <dbReference type="HAMAP-Rule" id="MF_01885"/>
    </source>
</evidence>
<evidence type="ECO:0000256" key="2">
    <source>
        <dbReference type="ARBA" id="ARBA00022603"/>
    </source>
</evidence>
<dbReference type="OrthoDB" id="9789043at2"/>
<dbReference type="SUPFAM" id="SSF75217">
    <property type="entry name" value="alpha/beta knot"/>
    <property type="match status" value="1"/>
</dbReference>
<feature type="binding site" evidence="6 7">
    <location>
        <position position="124"/>
    </location>
    <ligand>
        <name>S-adenosyl-L-methionine</name>
        <dbReference type="ChEBI" id="CHEBI:59789"/>
    </ligand>
</feature>
<dbReference type="GO" id="GO:0141098">
    <property type="term" value="F:tRNA (cytidine(34)-2'-O)-methyltransferase activity"/>
    <property type="evidence" value="ECO:0007669"/>
    <property type="project" value="RHEA"/>
</dbReference>
<feature type="domain" description="tRNA/rRNA methyltransferase SpoU type" evidence="8">
    <location>
        <begin position="4"/>
        <end position="142"/>
    </location>
</feature>
<feature type="binding site" evidence="6 7">
    <location>
        <position position="132"/>
    </location>
    <ligand>
        <name>S-adenosyl-L-methionine</name>
        <dbReference type="ChEBI" id="CHEBI:59789"/>
    </ligand>
</feature>
<comment type="caution">
    <text evidence="9">The sequence shown here is derived from an EMBL/GenBank/DDBJ whole genome shotgun (WGS) entry which is preliminary data.</text>
</comment>
<dbReference type="EMBL" id="PGTO01000001">
    <property type="protein sequence ID" value="RAU23957.1"/>
    <property type="molecule type" value="Genomic_DNA"/>
</dbReference>
<dbReference type="CDD" id="cd18094">
    <property type="entry name" value="SpoU-like_TrmL"/>
    <property type="match status" value="1"/>
</dbReference>
<dbReference type="Gene3D" id="3.40.1280.10">
    <property type="match status" value="1"/>
</dbReference>
<gene>
    <name evidence="6" type="primary">trmL</name>
    <name evidence="9" type="ORF">CU669_02480</name>
</gene>